<reference evidence="1 2" key="1">
    <citation type="submission" date="2019-08" db="EMBL/GenBank/DDBJ databases">
        <authorList>
            <person name="Lei W."/>
        </authorList>
    </citation>
    <scope>NUCLEOTIDE SEQUENCE [LARGE SCALE GENOMIC DNA]</scope>
    <source>
        <strain evidence="1 2">CCUG 58627</strain>
    </source>
</reference>
<evidence type="ECO:0000313" key="1">
    <source>
        <dbReference type="EMBL" id="TWT28746.1"/>
    </source>
</evidence>
<dbReference type="RefSeq" id="WP_146323508.1">
    <property type="nucleotide sequence ID" value="NZ_BAABLR010000027.1"/>
</dbReference>
<dbReference type="AlphaFoldDB" id="A0A5C5URD2"/>
<name>A0A5C5URD2_9CORY</name>
<comment type="caution">
    <text evidence="1">The sequence shown here is derived from an EMBL/GenBank/DDBJ whole genome shotgun (WGS) entry which is preliminary data.</text>
</comment>
<proteinExistence type="predicted"/>
<dbReference type="EMBL" id="VOHM01000003">
    <property type="protein sequence ID" value="TWT28746.1"/>
    <property type="molecule type" value="Genomic_DNA"/>
</dbReference>
<organism evidence="1 2">
    <name type="scientific">Corynebacterium canis</name>
    <dbReference type="NCBI Taxonomy" id="679663"/>
    <lineage>
        <taxon>Bacteria</taxon>
        <taxon>Bacillati</taxon>
        <taxon>Actinomycetota</taxon>
        <taxon>Actinomycetes</taxon>
        <taxon>Mycobacteriales</taxon>
        <taxon>Corynebacteriaceae</taxon>
        <taxon>Corynebacterium</taxon>
    </lineage>
</organism>
<dbReference type="InterPro" id="IPR003772">
    <property type="entry name" value="YceD"/>
</dbReference>
<gene>
    <name evidence="1" type="ORF">FRX94_02335</name>
</gene>
<sequence>MSSPFVFDCAAVVRGSGLPEHITQTGPCPERIGLPMIAIEPGTEVTVDATLTPLGEGVMVDAIVEAPLTGQCARCLAELHPTQEFRIHEVFSASDTFIQGADSGEDDVPQMVDDTLDILQSVVDVAGLELPFNPTCEGECVGSDVPAPQGIAGEPNDLPDPRWAGLEKFL</sequence>
<dbReference type="OrthoDB" id="9790372at2"/>
<protein>
    <submittedName>
        <fullName evidence="1">DUF177 domain-containing protein</fullName>
    </submittedName>
</protein>
<keyword evidence="2" id="KW-1185">Reference proteome</keyword>
<dbReference type="Proteomes" id="UP000320791">
    <property type="component" value="Unassembled WGS sequence"/>
</dbReference>
<dbReference type="Pfam" id="PF02620">
    <property type="entry name" value="YceD"/>
    <property type="match status" value="1"/>
</dbReference>
<accession>A0A5C5URD2</accession>
<evidence type="ECO:0000313" key="2">
    <source>
        <dbReference type="Proteomes" id="UP000320791"/>
    </source>
</evidence>